<keyword evidence="1" id="KW-0678">Repressor</keyword>
<dbReference type="Proteomes" id="UP000008229">
    <property type="component" value="Chromosome"/>
</dbReference>
<evidence type="ECO:0000256" key="3">
    <source>
        <dbReference type="ARBA" id="ARBA00023125"/>
    </source>
</evidence>
<evidence type="ECO:0000256" key="1">
    <source>
        <dbReference type="ARBA" id="ARBA00022491"/>
    </source>
</evidence>
<evidence type="ECO:0000259" key="6">
    <source>
        <dbReference type="PROSITE" id="PS50977"/>
    </source>
</evidence>
<keyword evidence="2" id="KW-0805">Transcription regulation</keyword>
<dbReference type="InterPro" id="IPR050109">
    <property type="entry name" value="HTH-type_TetR-like_transc_reg"/>
</dbReference>
<dbReference type="OrthoDB" id="4726108at2"/>
<dbReference type="RefSeq" id="WP_012931934.1">
    <property type="nucleotide sequence ID" value="NC_013739.1"/>
</dbReference>
<dbReference type="GO" id="GO:0003700">
    <property type="term" value="F:DNA-binding transcription factor activity"/>
    <property type="evidence" value="ECO:0007669"/>
    <property type="project" value="TreeGrafter"/>
</dbReference>
<dbReference type="PROSITE" id="PS01081">
    <property type="entry name" value="HTH_TETR_1"/>
    <property type="match status" value="1"/>
</dbReference>
<feature type="domain" description="HTH tetR-type" evidence="6">
    <location>
        <begin position="17"/>
        <end position="77"/>
    </location>
</feature>
<dbReference type="HOGENOM" id="CLU_069356_12_4_11"/>
<keyword evidence="4" id="KW-0804">Transcription</keyword>
<dbReference type="Pfam" id="PF17932">
    <property type="entry name" value="TetR_C_24"/>
    <property type="match status" value="1"/>
</dbReference>
<dbReference type="STRING" id="469383.Cwoe_0445"/>
<dbReference type="Gene3D" id="1.10.10.60">
    <property type="entry name" value="Homeodomain-like"/>
    <property type="match status" value="1"/>
</dbReference>
<dbReference type="PANTHER" id="PTHR30055:SF175">
    <property type="entry name" value="HTH-TYPE TRANSCRIPTIONAL REPRESSOR KSTR2"/>
    <property type="match status" value="1"/>
</dbReference>
<protein>
    <submittedName>
        <fullName evidence="7">Transcriptional regulator, TetR family</fullName>
    </submittedName>
</protein>
<reference evidence="7 8" key="1">
    <citation type="journal article" date="2010" name="Stand. Genomic Sci.">
        <title>Complete genome sequence of Conexibacter woesei type strain (ID131577).</title>
        <authorList>
            <person name="Pukall R."/>
            <person name="Lapidus A."/>
            <person name="Glavina Del Rio T."/>
            <person name="Copeland A."/>
            <person name="Tice H."/>
            <person name="Cheng J.-F."/>
            <person name="Lucas S."/>
            <person name="Chen F."/>
            <person name="Nolan M."/>
            <person name="Bruce D."/>
            <person name="Goodwin L."/>
            <person name="Pitluck S."/>
            <person name="Mavromatis K."/>
            <person name="Ivanova N."/>
            <person name="Ovchinnikova G."/>
            <person name="Pati A."/>
            <person name="Chen A."/>
            <person name="Palaniappan K."/>
            <person name="Land M."/>
            <person name="Hauser L."/>
            <person name="Chang Y.-J."/>
            <person name="Jeffries C.D."/>
            <person name="Chain P."/>
            <person name="Meincke L."/>
            <person name="Sims D."/>
            <person name="Brettin T."/>
            <person name="Detter J.C."/>
            <person name="Rohde M."/>
            <person name="Goeker M."/>
            <person name="Bristow J."/>
            <person name="Eisen J.A."/>
            <person name="Markowitz V."/>
            <person name="Kyrpides N.C."/>
            <person name="Klenk H.-P."/>
            <person name="Hugenholtz P."/>
        </authorList>
    </citation>
    <scope>NUCLEOTIDE SEQUENCE [LARGE SCALE GENOMIC DNA]</scope>
    <source>
        <strain evidence="8">DSM 14684 / CIP 108061 / JCM 11494 / NBRC 100937 / ID131577</strain>
    </source>
</reference>
<dbReference type="eggNOG" id="COG1309">
    <property type="taxonomic scope" value="Bacteria"/>
</dbReference>
<dbReference type="EMBL" id="CP001854">
    <property type="protein sequence ID" value="ADB48881.1"/>
    <property type="molecule type" value="Genomic_DNA"/>
</dbReference>
<dbReference type="KEGG" id="cwo:Cwoe_0445"/>
<dbReference type="GO" id="GO:0000976">
    <property type="term" value="F:transcription cis-regulatory region binding"/>
    <property type="evidence" value="ECO:0007669"/>
    <property type="project" value="TreeGrafter"/>
</dbReference>
<evidence type="ECO:0000256" key="5">
    <source>
        <dbReference type="PROSITE-ProRule" id="PRU00335"/>
    </source>
</evidence>
<dbReference type="Pfam" id="PF00440">
    <property type="entry name" value="TetR_N"/>
    <property type="match status" value="1"/>
</dbReference>
<sequence length="209" mass="23465">MVTSPRTPPPADDSDWDRKRRDILNGAAEVFFEHGFERGTTKEIAERVGLSQPSIYHYVGAKKELIAEIARQVDRDFTEALERGLRDAADPAEQLRNVIVAFTEALAVNRLTWAVYWQEQRAIPADVAEAVYDSQLQYVRRVDDVVRRCQEAGVLPAEHPTHVLTEAILGMLSWTYRWYKPEGRYGPEELAGAFSDLLGLRAGAAAPQG</sequence>
<dbReference type="SUPFAM" id="SSF48498">
    <property type="entry name" value="Tetracyclin repressor-like, C-terminal domain"/>
    <property type="match status" value="1"/>
</dbReference>
<dbReference type="AlphaFoldDB" id="D3F7B0"/>
<reference evidence="8" key="2">
    <citation type="submission" date="2010-01" db="EMBL/GenBank/DDBJ databases">
        <title>The complete genome of Conexibacter woesei DSM 14684.</title>
        <authorList>
            <consortium name="US DOE Joint Genome Institute (JGI-PGF)"/>
            <person name="Lucas S."/>
            <person name="Copeland A."/>
            <person name="Lapidus A."/>
            <person name="Glavina del Rio T."/>
            <person name="Dalin E."/>
            <person name="Tice H."/>
            <person name="Bruce D."/>
            <person name="Goodwin L."/>
            <person name="Pitluck S."/>
            <person name="Kyrpides N."/>
            <person name="Mavromatis K."/>
            <person name="Ivanova N."/>
            <person name="Mikhailova N."/>
            <person name="Chertkov O."/>
            <person name="Brettin T."/>
            <person name="Detter J.C."/>
            <person name="Han C."/>
            <person name="Larimer F."/>
            <person name="Land M."/>
            <person name="Hauser L."/>
            <person name="Markowitz V."/>
            <person name="Cheng J.-F."/>
            <person name="Hugenholtz P."/>
            <person name="Woyke T."/>
            <person name="Wu D."/>
            <person name="Pukall R."/>
            <person name="Steenblock K."/>
            <person name="Schneider S."/>
            <person name="Klenk H.-P."/>
            <person name="Eisen J.A."/>
        </authorList>
    </citation>
    <scope>NUCLEOTIDE SEQUENCE [LARGE SCALE GENOMIC DNA]</scope>
    <source>
        <strain evidence="8">DSM 14684 / CIP 108061 / JCM 11494 / NBRC 100937 / ID131577</strain>
    </source>
</reference>
<gene>
    <name evidence="7" type="ordered locus">Cwoe_0445</name>
</gene>
<evidence type="ECO:0000256" key="4">
    <source>
        <dbReference type="ARBA" id="ARBA00023163"/>
    </source>
</evidence>
<organism evidence="7 8">
    <name type="scientific">Conexibacter woesei (strain DSM 14684 / CCUG 47730 / CIP 108061 / JCM 11494 / NBRC 100937 / ID131577)</name>
    <dbReference type="NCBI Taxonomy" id="469383"/>
    <lineage>
        <taxon>Bacteria</taxon>
        <taxon>Bacillati</taxon>
        <taxon>Actinomycetota</taxon>
        <taxon>Thermoleophilia</taxon>
        <taxon>Solirubrobacterales</taxon>
        <taxon>Conexibacteraceae</taxon>
        <taxon>Conexibacter</taxon>
    </lineage>
</organism>
<evidence type="ECO:0000313" key="8">
    <source>
        <dbReference type="Proteomes" id="UP000008229"/>
    </source>
</evidence>
<dbReference type="InterPro" id="IPR009057">
    <property type="entry name" value="Homeodomain-like_sf"/>
</dbReference>
<evidence type="ECO:0000256" key="2">
    <source>
        <dbReference type="ARBA" id="ARBA00023015"/>
    </source>
</evidence>
<keyword evidence="3 5" id="KW-0238">DNA-binding</keyword>
<dbReference type="InterPro" id="IPR041490">
    <property type="entry name" value="KstR2_TetR_C"/>
</dbReference>
<feature type="DNA-binding region" description="H-T-H motif" evidence="5">
    <location>
        <begin position="40"/>
        <end position="59"/>
    </location>
</feature>
<dbReference type="PANTHER" id="PTHR30055">
    <property type="entry name" value="HTH-TYPE TRANSCRIPTIONAL REGULATOR RUTR"/>
    <property type="match status" value="1"/>
</dbReference>
<dbReference type="PRINTS" id="PR00455">
    <property type="entry name" value="HTHTETR"/>
</dbReference>
<dbReference type="InterPro" id="IPR036271">
    <property type="entry name" value="Tet_transcr_reg_TetR-rel_C_sf"/>
</dbReference>
<keyword evidence="8" id="KW-1185">Reference proteome</keyword>
<accession>D3F7B0</accession>
<dbReference type="PROSITE" id="PS50977">
    <property type="entry name" value="HTH_TETR_2"/>
    <property type="match status" value="1"/>
</dbReference>
<dbReference type="InterPro" id="IPR023772">
    <property type="entry name" value="DNA-bd_HTH_TetR-type_CS"/>
</dbReference>
<name>D3F7B0_CONWI</name>
<evidence type="ECO:0000313" key="7">
    <source>
        <dbReference type="EMBL" id="ADB48881.1"/>
    </source>
</evidence>
<dbReference type="Gene3D" id="1.10.357.10">
    <property type="entry name" value="Tetracycline Repressor, domain 2"/>
    <property type="match status" value="1"/>
</dbReference>
<dbReference type="InterPro" id="IPR001647">
    <property type="entry name" value="HTH_TetR"/>
</dbReference>
<proteinExistence type="predicted"/>
<dbReference type="SUPFAM" id="SSF46689">
    <property type="entry name" value="Homeodomain-like"/>
    <property type="match status" value="1"/>
</dbReference>